<sequence length="31" mass="3058">MAMVAKLCPIASNAGIPANQSANAQAIVSNT</sequence>
<dbReference type="EMBL" id="CABDVL010000003">
    <property type="protein sequence ID" value="VTM49176.1"/>
    <property type="molecule type" value="Genomic_DNA"/>
</dbReference>
<gene>
    <name evidence="1" type="ORF">NCTC9183_00734</name>
</gene>
<name>A0A4P0XPP8_KLEPN</name>
<protein>
    <submittedName>
        <fullName evidence="1">Uncharacterized protein</fullName>
    </submittedName>
</protein>
<reference evidence="1" key="1">
    <citation type="submission" date="2019-04" db="EMBL/GenBank/DDBJ databases">
        <authorList>
            <consortium name="Pathogen Informatics"/>
        </authorList>
    </citation>
    <scope>NUCLEOTIDE SEQUENCE</scope>
    <source>
        <strain evidence="1">NCTC9183</strain>
    </source>
</reference>
<accession>A0A4P0XPP8</accession>
<proteinExistence type="predicted"/>
<evidence type="ECO:0000313" key="1">
    <source>
        <dbReference type="EMBL" id="VTM49176.1"/>
    </source>
</evidence>
<dbReference type="Proteomes" id="UP000507695">
    <property type="component" value="Unassembled WGS sequence"/>
</dbReference>
<dbReference type="AlphaFoldDB" id="A0A4P0XPP8"/>
<organism evidence="1">
    <name type="scientific">Klebsiella pneumoniae</name>
    <dbReference type="NCBI Taxonomy" id="573"/>
    <lineage>
        <taxon>Bacteria</taxon>
        <taxon>Pseudomonadati</taxon>
        <taxon>Pseudomonadota</taxon>
        <taxon>Gammaproteobacteria</taxon>
        <taxon>Enterobacterales</taxon>
        <taxon>Enterobacteriaceae</taxon>
        <taxon>Klebsiella/Raoultella group</taxon>
        <taxon>Klebsiella</taxon>
        <taxon>Klebsiella pneumoniae complex</taxon>
    </lineage>
</organism>